<evidence type="ECO:0000256" key="3">
    <source>
        <dbReference type="ARBA" id="ARBA00022741"/>
    </source>
</evidence>
<keyword evidence="2" id="KW-0813">Transport</keyword>
<gene>
    <name evidence="7" type="ORF">DSM107010_25970</name>
</gene>
<evidence type="ECO:0000313" key="7">
    <source>
        <dbReference type="EMBL" id="RUT12182.1"/>
    </source>
</evidence>
<dbReference type="PANTHER" id="PTHR42711:SF5">
    <property type="entry name" value="ABC TRANSPORTER ATP-BINDING PROTEIN NATA"/>
    <property type="match status" value="1"/>
</dbReference>
<dbReference type="PROSITE" id="PS50893">
    <property type="entry name" value="ABC_TRANSPORTER_2"/>
    <property type="match status" value="1"/>
</dbReference>
<dbReference type="SUPFAM" id="SSF52540">
    <property type="entry name" value="P-loop containing nucleoside triphosphate hydrolases"/>
    <property type="match status" value="1"/>
</dbReference>
<reference evidence="7 8" key="1">
    <citation type="journal article" date="2019" name="Genome Biol. Evol.">
        <title>Day and night: Metabolic profiles and evolutionary relationships of six axenic non-marine cyanobacteria.</title>
        <authorList>
            <person name="Will S.E."/>
            <person name="Henke P."/>
            <person name="Boedeker C."/>
            <person name="Huang S."/>
            <person name="Brinkmann H."/>
            <person name="Rohde M."/>
            <person name="Jarek M."/>
            <person name="Friedl T."/>
            <person name="Seufert S."/>
            <person name="Schumacher M."/>
            <person name="Overmann J."/>
            <person name="Neumann-Schaal M."/>
            <person name="Petersen J."/>
        </authorList>
    </citation>
    <scope>NUCLEOTIDE SEQUENCE [LARGE SCALE GENOMIC DNA]</scope>
    <source>
        <strain evidence="7 8">SAG 39.79</strain>
    </source>
</reference>
<dbReference type="Gene3D" id="3.40.50.300">
    <property type="entry name" value="P-loop containing nucleotide triphosphate hydrolases"/>
    <property type="match status" value="1"/>
</dbReference>
<dbReference type="InterPro" id="IPR017871">
    <property type="entry name" value="ABC_transporter-like_CS"/>
</dbReference>
<feature type="region of interest" description="Disordered" evidence="5">
    <location>
        <begin position="1"/>
        <end position="20"/>
    </location>
</feature>
<feature type="domain" description="ABC transporter" evidence="6">
    <location>
        <begin position="31"/>
        <end position="261"/>
    </location>
</feature>
<sequence>MFELSANNSPKSAPQSMTSIARSSQTEAVALAAYDLWKSYRDRPVVQGVNFTLNPGEILGLLGPNGAGKTTIVRMLYGSVRPDRGFVQLGQNKIQLQGRAARAKMGIVTQEDNLDPDFTVWENLTYFAHHYRITGAAARQRAGELLALVGLDDRGSSLVDELSGGMKRRLVLARALINHPQVVFLDEPTTGLDPNARQDFWRLVLQLKQNGCGVLLTTHYMDEAQRLCDRLLLLQQGKILDRGTPAELIERTVGLEVAEIIGIPESTIQQLAQQAGTWYHPFGNSYLLGLPADPQFWQQLHTITPTPPIRRPTNLEDVFLRLTGTALA</sequence>
<dbReference type="SMART" id="SM00382">
    <property type="entry name" value="AAA"/>
    <property type="match status" value="1"/>
</dbReference>
<dbReference type="InterPro" id="IPR003439">
    <property type="entry name" value="ABC_transporter-like_ATP-bd"/>
</dbReference>
<dbReference type="InterPro" id="IPR050763">
    <property type="entry name" value="ABC_transporter_ATP-binding"/>
</dbReference>
<keyword evidence="4 7" id="KW-0067">ATP-binding</keyword>
<dbReference type="Pfam" id="PF00005">
    <property type="entry name" value="ABC_tran"/>
    <property type="match status" value="1"/>
</dbReference>
<evidence type="ECO:0000256" key="5">
    <source>
        <dbReference type="SAM" id="MobiDB-lite"/>
    </source>
</evidence>
<dbReference type="GO" id="GO:0016887">
    <property type="term" value="F:ATP hydrolysis activity"/>
    <property type="evidence" value="ECO:0007669"/>
    <property type="project" value="InterPro"/>
</dbReference>
<comment type="caution">
    <text evidence="7">The sequence shown here is derived from an EMBL/GenBank/DDBJ whole genome shotgun (WGS) entry which is preliminary data.</text>
</comment>
<name>A0AB37UL89_9CYAN</name>
<comment type="similarity">
    <text evidence="1">Belongs to the ABC transporter superfamily.</text>
</comment>
<evidence type="ECO:0000256" key="1">
    <source>
        <dbReference type="ARBA" id="ARBA00005417"/>
    </source>
</evidence>
<dbReference type="AlphaFoldDB" id="A0AB37UL89"/>
<evidence type="ECO:0000256" key="2">
    <source>
        <dbReference type="ARBA" id="ARBA00022448"/>
    </source>
</evidence>
<dbReference type="InterPro" id="IPR003593">
    <property type="entry name" value="AAA+_ATPase"/>
</dbReference>
<evidence type="ECO:0000256" key="4">
    <source>
        <dbReference type="ARBA" id="ARBA00022840"/>
    </source>
</evidence>
<dbReference type="Proteomes" id="UP000282574">
    <property type="component" value="Unassembled WGS sequence"/>
</dbReference>
<dbReference type="EMBL" id="RSCK01000017">
    <property type="protein sequence ID" value="RUT12182.1"/>
    <property type="molecule type" value="Genomic_DNA"/>
</dbReference>
<dbReference type="GO" id="GO:0005524">
    <property type="term" value="F:ATP binding"/>
    <property type="evidence" value="ECO:0007669"/>
    <property type="project" value="UniProtKB-KW"/>
</dbReference>
<dbReference type="PANTHER" id="PTHR42711">
    <property type="entry name" value="ABC TRANSPORTER ATP-BINDING PROTEIN"/>
    <property type="match status" value="1"/>
</dbReference>
<dbReference type="InterPro" id="IPR027417">
    <property type="entry name" value="P-loop_NTPase"/>
</dbReference>
<evidence type="ECO:0000313" key="8">
    <source>
        <dbReference type="Proteomes" id="UP000282574"/>
    </source>
</evidence>
<proteinExistence type="inferred from homology"/>
<accession>A0AB37UL89</accession>
<keyword evidence="3" id="KW-0547">Nucleotide-binding</keyword>
<dbReference type="PROSITE" id="PS00211">
    <property type="entry name" value="ABC_TRANSPORTER_1"/>
    <property type="match status" value="1"/>
</dbReference>
<protein>
    <submittedName>
        <fullName evidence="7">Multidrug ABC transporter ATP-binding protein</fullName>
    </submittedName>
</protein>
<organism evidence="7 8">
    <name type="scientific">Chroococcidiopsis cubana SAG 39.79</name>
    <dbReference type="NCBI Taxonomy" id="388085"/>
    <lineage>
        <taxon>Bacteria</taxon>
        <taxon>Bacillati</taxon>
        <taxon>Cyanobacteriota</taxon>
        <taxon>Cyanophyceae</taxon>
        <taxon>Chroococcidiopsidales</taxon>
        <taxon>Chroococcidiopsidaceae</taxon>
        <taxon>Chroococcidiopsis</taxon>
    </lineage>
</organism>
<keyword evidence="8" id="KW-1185">Reference proteome</keyword>
<dbReference type="CDD" id="cd03263">
    <property type="entry name" value="ABC_subfamily_A"/>
    <property type="match status" value="1"/>
</dbReference>
<evidence type="ECO:0000259" key="6">
    <source>
        <dbReference type="PROSITE" id="PS50893"/>
    </source>
</evidence>